<dbReference type="Gene3D" id="2.40.33.20">
    <property type="entry name" value="PK beta-barrel domain-like"/>
    <property type="match status" value="1"/>
</dbReference>
<dbReference type="InterPro" id="IPR052353">
    <property type="entry name" value="Benzoxazolinone_Detox_Enz"/>
</dbReference>
<protein>
    <submittedName>
        <fullName evidence="2">MOSC domain-containing protein</fullName>
    </submittedName>
</protein>
<dbReference type="PANTHER" id="PTHR30212">
    <property type="entry name" value="PROTEIN YIIM"/>
    <property type="match status" value="1"/>
</dbReference>
<dbReference type="PANTHER" id="PTHR30212:SF2">
    <property type="entry name" value="PROTEIN YIIM"/>
    <property type="match status" value="1"/>
</dbReference>
<dbReference type="Pfam" id="PF03473">
    <property type="entry name" value="MOSC"/>
    <property type="match status" value="1"/>
</dbReference>
<name>A0A941GCR4_NIACI</name>
<dbReference type="GO" id="GO:0030170">
    <property type="term" value="F:pyridoxal phosphate binding"/>
    <property type="evidence" value="ECO:0007669"/>
    <property type="project" value="InterPro"/>
</dbReference>
<sequence length="213" mass="24259">MGKVVALSIGKEKSFTWKERNIQSAIGKEKVNEAILTFDGFVGDGVANTAFHGGKERAVCYYPYEHYKKWEEEFKATINPPAFGENICGTEFTEHNTYIGDIFSLGDAVVQVTQGRVPCSTISKYNQIDTFLSRIVETCYTGYFLKVLEEGVVSERSTFQLLDRPQDKVSVWDATKVMLLDRKNKDAMLSILQIEQLAEDWKNRYKKALEKIN</sequence>
<evidence type="ECO:0000313" key="2">
    <source>
        <dbReference type="EMBL" id="MBR8670147.1"/>
    </source>
</evidence>
<dbReference type="SUPFAM" id="SSF50800">
    <property type="entry name" value="PK beta-barrel domain-like"/>
    <property type="match status" value="1"/>
</dbReference>
<dbReference type="GO" id="GO:0030151">
    <property type="term" value="F:molybdenum ion binding"/>
    <property type="evidence" value="ECO:0007669"/>
    <property type="project" value="InterPro"/>
</dbReference>
<reference evidence="2" key="1">
    <citation type="submission" date="2021-04" db="EMBL/GenBank/DDBJ databases">
        <title>Genomic analysis of electroactive and textile dye degrading Bacillus circulans strain: DC10 isolated from constructed wetland-microbial fuel cells treating textile dye wastewaters.</title>
        <authorList>
            <person name="Patel D.U."/>
            <person name="Desai C.R."/>
        </authorList>
    </citation>
    <scope>NUCLEOTIDE SEQUENCE</scope>
    <source>
        <strain evidence="2">DC10</strain>
    </source>
</reference>
<feature type="domain" description="MOSC" evidence="1">
    <location>
        <begin position="28"/>
        <end position="162"/>
    </location>
</feature>
<dbReference type="InterPro" id="IPR005302">
    <property type="entry name" value="MoCF_Sase_C"/>
</dbReference>
<dbReference type="AlphaFoldDB" id="A0A941GCR4"/>
<dbReference type="InterPro" id="IPR011037">
    <property type="entry name" value="Pyrv_Knase-like_insert_dom_sf"/>
</dbReference>
<evidence type="ECO:0000259" key="1">
    <source>
        <dbReference type="PROSITE" id="PS51340"/>
    </source>
</evidence>
<organism evidence="2">
    <name type="scientific">Niallia circulans</name>
    <name type="common">Bacillus circulans</name>
    <dbReference type="NCBI Taxonomy" id="1397"/>
    <lineage>
        <taxon>Bacteria</taxon>
        <taxon>Bacillati</taxon>
        <taxon>Bacillota</taxon>
        <taxon>Bacilli</taxon>
        <taxon>Bacillales</taxon>
        <taxon>Bacillaceae</taxon>
        <taxon>Niallia</taxon>
    </lineage>
</organism>
<dbReference type="PROSITE" id="PS51340">
    <property type="entry name" value="MOSC"/>
    <property type="match status" value="1"/>
</dbReference>
<comment type="caution">
    <text evidence="2">The sequence shown here is derived from an EMBL/GenBank/DDBJ whole genome shotgun (WGS) entry which is preliminary data.</text>
</comment>
<dbReference type="EMBL" id="JAGTPX010000010">
    <property type="protein sequence ID" value="MBR8670147.1"/>
    <property type="molecule type" value="Genomic_DNA"/>
</dbReference>
<dbReference type="GO" id="GO:0003824">
    <property type="term" value="F:catalytic activity"/>
    <property type="evidence" value="ECO:0007669"/>
    <property type="project" value="InterPro"/>
</dbReference>
<gene>
    <name evidence="2" type="ORF">KD144_11365</name>
</gene>
<proteinExistence type="predicted"/>
<accession>A0A941GCR4</accession>